<accession>A0A2I1GHV6</accession>
<organism evidence="1 2">
    <name type="scientific">Rhizophagus irregularis</name>
    <dbReference type="NCBI Taxonomy" id="588596"/>
    <lineage>
        <taxon>Eukaryota</taxon>
        <taxon>Fungi</taxon>
        <taxon>Fungi incertae sedis</taxon>
        <taxon>Mucoromycota</taxon>
        <taxon>Glomeromycotina</taxon>
        <taxon>Glomeromycetes</taxon>
        <taxon>Glomerales</taxon>
        <taxon>Glomeraceae</taxon>
        <taxon>Rhizophagus</taxon>
    </lineage>
</organism>
<proteinExistence type="predicted"/>
<dbReference type="Proteomes" id="UP000234323">
    <property type="component" value="Unassembled WGS sequence"/>
</dbReference>
<reference evidence="1 2" key="1">
    <citation type="submission" date="2015-10" db="EMBL/GenBank/DDBJ databases">
        <title>Genome analyses suggest a sexual origin of heterokaryosis in a supposedly ancient asexual fungus.</title>
        <authorList>
            <person name="Ropars J."/>
            <person name="Sedzielewska K."/>
            <person name="Noel J."/>
            <person name="Charron P."/>
            <person name="Farinelli L."/>
            <person name="Marton T."/>
            <person name="Kruger M."/>
            <person name="Pelin A."/>
            <person name="Brachmann A."/>
            <person name="Corradi N."/>
        </authorList>
    </citation>
    <scope>NUCLEOTIDE SEQUENCE [LARGE SCALE GENOMIC DNA]</scope>
    <source>
        <strain evidence="1 2">A4</strain>
    </source>
</reference>
<sequence>MDTCLDAGGYTSGIPTGYGIPLGGITNGSFRFRNRKIDNSFHWQMNAIYRYLSTN</sequence>
<keyword evidence="2" id="KW-1185">Reference proteome</keyword>
<evidence type="ECO:0000313" key="2">
    <source>
        <dbReference type="Proteomes" id="UP000234323"/>
    </source>
</evidence>
<comment type="caution">
    <text evidence="1">The sequence shown here is derived from an EMBL/GenBank/DDBJ whole genome shotgun (WGS) entry which is preliminary data.</text>
</comment>
<protein>
    <submittedName>
        <fullName evidence="1">Uncharacterized protein</fullName>
    </submittedName>
</protein>
<gene>
    <name evidence="1" type="ORF">RhiirA4_461010</name>
</gene>
<dbReference type="EMBL" id="LLXI01000438">
    <property type="protein sequence ID" value="PKY46194.1"/>
    <property type="molecule type" value="Genomic_DNA"/>
</dbReference>
<evidence type="ECO:0000313" key="1">
    <source>
        <dbReference type="EMBL" id="PKY46194.1"/>
    </source>
</evidence>
<dbReference type="AlphaFoldDB" id="A0A2I1GHV6"/>
<name>A0A2I1GHV6_9GLOM</name>